<keyword evidence="1" id="KW-0472">Membrane</keyword>
<name>A0A067K0P4_JATCU</name>
<dbReference type="InterPro" id="IPR004864">
    <property type="entry name" value="LEA_2"/>
</dbReference>
<dbReference type="AlphaFoldDB" id="A0A067K0P4"/>
<keyword evidence="1" id="KW-1133">Transmembrane helix</keyword>
<evidence type="ECO:0000259" key="2">
    <source>
        <dbReference type="Pfam" id="PF03168"/>
    </source>
</evidence>
<dbReference type="Gene3D" id="2.60.40.1820">
    <property type="match status" value="1"/>
</dbReference>
<dbReference type="KEGG" id="jcu:105646042"/>
<dbReference type="SUPFAM" id="SSF117070">
    <property type="entry name" value="LEA14-like"/>
    <property type="match status" value="1"/>
</dbReference>
<sequence length="219" mass="24262">MAETEQAKPLAPTLFQSRSDEEEAISTHLELHQNRKFLKCCGCFTALWLILAVTILVMFFTVFHVQEPVIKINNINLLQLNLYNNGTLRTDTNVKIAVEVSVKNPNVASFKFDNGTTTVLYGGVRVGEAITRSGKAKARRTIYMNVTVDLSPEKILGVESFGRDVSSGALAMNSSTVIGGKVKIAKIIKKYIIVEVNCSVTFNLTSQQNIQSHCRPHFI</sequence>
<gene>
    <name evidence="3" type="ORF">JCGZ_20525</name>
</gene>
<dbReference type="PANTHER" id="PTHR31852">
    <property type="entry name" value="LATE EMBRYOGENESIS ABUNDANT (LEA) HYDROXYPROLINE-RICH GLYCOPROTEIN FAMILY"/>
    <property type="match status" value="1"/>
</dbReference>
<feature type="transmembrane region" description="Helical" evidence="1">
    <location>
        <begin position="37"/>
        <end position="63"/>
    </location>
</feature>
<feature type="domain" description="Late embryogenesis abundant protein LEA-2 subgroup" evidence="2">
    <location>
        <begin position="100"/>
        <end position="198"/>
    </location>
</feature>
<reference evidence="3 4" key="1">
    <citation type="journal article" date="2014" name="PLoS ONE">
        <title>Global Analysis of Gene Expression Profiles in Physic Nut (Jatropha curcas L.) Seedlings Exposed to Salt Stress.</title>
        <authorList>
            <person name="Zhang L."/>
            <person name="Zhang C."/>
            <person name="Wu P."/>
            <person name="Chen Y."/>
            <person name="Li M."/>
            <person name="Jiang H."/>
            <person name="Wu G."/>
        </authorList>
    </citation>
    <scope>NUCLEOTIDE SEQUENCE [LARGE SCALE GENOMIC DNA]</scope>
    <source>
        <strain evidence="4">cv. GZQX0401</strain>
        <tissue evidence="3">Young leaves</tissue>
    </source>
</reference>
<dbReference type="EMBL" id="KK914993">
    <property type="protein sequence ID" value="KDP25369.1"/>
    <property type="molecule type" value="Genomic_DNA"/>
</dbReference>
<dbReference type="InterPro" id="IPR055301">
    <property type="entry name" value="Lea14-like_2"/>
</dbReference>
<keyword evidence="1" id="KW-0812">Transmembrane</keyword>
<evidence type="ECO:0000313" key="3">
    <source>
        <dbReference type="EMBL" id="KDP25369.1"/>
    </source>
</evidence>
<keyword evidence="4" id="KW-1185">Reference proteome</keyword>
<protein>
    <recommendedName>
        <fullName evidence="2">Late embryogenesis abundant protein LEA-2 subgroup domain-containing protein</fullName>
    </recommendedName>
</protein>
<dbReference type="Proteomes" id="UP000027138">
    <property type="component" value="Unassembled WGS sequence"/>
</dbReference>
<evidence type="ECO:0000313" key="4">
    <source>
        <dbReference type="Proteomes" id="UP000027138"/>
    </source>
</evidence>
<dbReference type="STRING" id="180498.A0A067K0P4"/>
<evidence type="ECO:0000256" key="1">
    <source>
        <dbReference type="SAM" id="Phobius"/>
    </source>
</evidence>
<proteinExistence type="predicted"/>
<dbReference type="Pfam" id="PF03168">
    <property type="entry name" value="LEA_2"/>
    <property type="match status" value="1"/>
</dbReference>
<accession>A0A067K0P4</accession>
<dbReference type="OrthoDB" id="764273at2759"/>
<organism evidence="3 4">
    <name type="scientific">Jatropha curcas</name>
    <name type="common">Barbados nut</name>
    <dbReference type="NCBI Taxonomy" id="180498"/>
    <lineage>
        <taxon>Eukaryota</taxon>
        <taxon>Viridiplantae</taxon>
        <taxon>Streptophyta</taxon>
        <taxon>Embryophyta</taxon>
        <taxon>Tracheophyta</taxon>
        <taxon>Spermatophyta</taxon>
        <taxon>Magnoliopsida</taxon>
        <taxon>eudicotyledons</taxon>
        <taxon>Gunneridae</taxon>
        <taxon>Pentapetalae</taxon>
        <taxon>rosids</taxon>
        <taxon>fabids</taxon>
        <taxon>Malpighiales</taxon>
        <taxon>Euphorbiaceae</taxon>
        <taxon>Crotonoideae</taxon>
        <taxon>Jatropheae</taxon>
        <taxon>Jatropha</taxon>
    </lineage>
</organism>